<evidence type="ECO:0008006" key="3">
    <source>
        <dbReference type="Google" id="ProtNLM"/>
    </source>
</evidence>
<sequence length="222" mass="24021">MSARFRRPAMLEPEDAENIVGDADPALRSDIAHTTAQLLVGTFDGYFDKPMTLGDATSTPEVLVPRLRQIAGSGNVDLVAELWSGQPATTLPGALWRLYLLREWARRDRETTQQRYNEGLAAPQQAHGVKSPPPFDQAFGAINQVLAGAPDEVEEPLHWVGERLVVAAQVMRILAAGAAGPDWITSDQDELADQVTRRASALTKTADDFEAAATAAANHNLD</sequence>
<proteinExistence type="predicted"/>
<organism evidence="1 2">
    <name type="scientific">Winkia neuii subsp. anitrata</name>
    <dbReference type="NCBI Taxonomy" id="29318"/>
    <lineage>
        <taxon>Bacteria</taxon>
        <taxon>Bacillati</taxon>
        <taxon>Actinomycetota</taxon>
        <taxon>Actinomycetes</taxon>
        <taxon>Actinomycetales</taxon>
        <taxon>Actinomycetaceae</taxon>
        <taxon>Winkia</taxon>
    </lineage>
</organism>
<dbReference type="Proteomes" id="UP001211044">
    <property type="component" value="Chromosome"/>
</dbReference>
<dbReference type="AlphaFoldDB" id="A0AB38XNE8"/>
<dbReference type="EMBL" id="CP116394">
    <property type="protein sequence ID" value="WCE45729.1"/>
    <property type="molecule type" value="Genomic_DNA"/>
</dbReference>
<reference evidence="1" key="1">
    <citation type="submission" date="2023-01" db="EMBL/GenBank/DDBJ databases">
        <title>Comparative Genomic Analysis of the Clinically-Derived Winkia Strain NY0527 Provides Evidence into the Taxonomic Reassignment of Winkia neuii and Characterizes Their Virulence Traits.</title>
        <authorList>
            <person name="Cai X."/>
            <person name="Peng Y."/>
            <person name="Li M."/>
            <person name="Qiu Y."/>
            <person name="Wang Y."/>
            <person name="Xu L."/>
            <person name="Hou Q."/>
        </authorList>
    </citation>
    <scope>NUCLEOTIDE SEQUENCE</scope>
    <source>
        <strain evidence="1">NY0527</strain>
    </source>
</reference>
<name>A0AB38XNE8_9ACTO</name>
<protein>
    <recommendedName>
        <fullName evidence="3">DNA-binding protein</fullName>
    </recommendedName>
</protein>
<dbReference type="RefSeq" id="WP_271694517.1">
    <property type="nucleotide sequence ID" value="NZ_CP116394.1"/>
</dbReference>
<accession>A0AB38XNE8</accession>
<gene>
    <name evidence="1" type="ORF">PIG85_08765</name>
</gene>
<dbReference type="KEGG" id="wne:PIG85_08765"/>
<evidence type="ECO:0000313" key="2">
    <source>
        <dbReference type="Proteomes" id="UP001211044"/>
    </source>
</evidence>
<evidence type="ECO:0000313" key="1">
    <source>
        <dbReference type="EMBL" id="WCE45729.1"/>
    </source>
</evidence>